<dbReference type="STRING" id="984486.A0A1E3QWP4"/>
<comment type="similarity">
    <text evidence="1">Belongs to the MDM20/NAA25 family.</text>
</comment>
<dbReference type="PANTHER" id="PTHR22767:SF3">
    <property type="entry name" value="N-ALPHA-ACETYLTRANSFERASE 25, NATB AUXILIARY SUBUNIT"/>
    <property type="match status" value="1"/>
</dbReference>
<dbReference type="EMBL" id="KV454427">
    <property type="protein sequence ID" value="ODQ82061.1"/>
    <property type="molecule type" value="Genomic_DNA"/>
</dbReference>
<dbReference type="PANTHER" id="PTHR22767">
    <property type="entry name" value="N-TERMINAL ACETYLTRANSFERASE-RELATED"/>
    <property type="match status" value="1"/>
</dbReference>
<dbReference type="Pfam" id="PF09797">
    <property type="entry name" value="NatB_MDM20"/>
    <property type="match status" value="1"/>
</dbReference>
<dbReference type="AlphaFoldDB" id="A0A1E3QWP4"/>
<dbReference type="RefSeq" id="XP_018987389.1">
    <property type="nucleotide sequence ID" value="XM_019128136.1"/>
</dbReference>
<protein>
    <submittedName>
        <fullName evidence="2">Uncharacterized protein</fullName>
    </submittedName>
</protein>
<evidence type="ECO:0000313" key="2">
    <source>
        <dbReference type="EMBL" id="ODQ82061.1"/>
    </source>
</evidence>
<dbReference type="GO" id="GO:0031416">
    <property type="term" value="C:NatB complex"/>
    <property type="evidence" value="ECO:0007669"/>
    <property type="project" value="TreeGrafter"/>
</dbReference>
<dbReference type="Gene3D" id="1.25.40.10">
    <property type="entry name" value="Tetratricopeptide repeat domain"/>
    <property type="match status" value="1"/>
</dbReference>
<name>A0A1E3QWP4_9ASCO</name>
<sequence>MSAKDQLIFAAINEGAHKQAQQLITKQLKKQPKSTYYLTLQAYAYLHGNKASEASSLADKIAAQTPSDPQTLEMLSIVFKSLKEYKKAMLVYENAAKKYPTMALITSWFSMNLDNMDARGMQKAAMYLAKLGGAKQRDYTCYAALCCYMAVELESGTTELEQKLFPSLGVRMMEKLQPFQNCQEVYIYAKLSKAAGQEAQLVVDAIQTFTGTNKLDLELQIILLETLALMESWKALYETAVRILYDYNLDDYNTWKHLITSGLKLDKSEIVRDLLGTYNGKGSRNTLLATIALHSELKQSLHAPVVAYYERFGSKPCGYPDLASFHADEIFASQQFIEYLEAQKPEVTDIDTLTWVVNHQRFKLLLRTSAFSTKKFINENFQYYEASKRLLQSKEKTDFYLGDELLLMNCALLLDEAEEGKFVESAAKCLVLLEAAAKADHHEPHLRIWLVKLYSFLSCSSLALKHYDVMNIKQMQLDLLSHHLLGRHSSTINFSDNLMLEKLEQLNKFYPQTAYEIQHFTNEAFEKGSYNKIVLMVDLGNKLVGSVNKMIAAVESIKLGKLLGNKALVRAGYTEAANIRSETVAKSDNRDFRTHWFFGTNQTNEKVRDRMAIGPKQTNVWCQLQLLKELLITETSEAKVKQLHKEMNLALARERASPELTAIEKWSVEIMVALSQYHTSKDVKLIDAVLSLMESPPPAPRGSELLTWKAVHHHMVVAELAKSVQLYLSVHSFPKKYTKVYELRDMCGNQLEALRDETVASVKQGQLQEFMVLESKVLDWGILVGYDAQLVLNGIRSSMEANVAVLRRI</sequence>
<proteinExistence type="inferred from homology"/>
<dbReference type="Proteomes" id="UP000094336">
    <property type="component" value="Unassembled WGS sequence"/>
</dbReference>
<dbReference type="InterPro" id="IPR019183">
    <property type="entry name" value="NAA25_NatB_aux_su"/>
</dbReference>
<organism evidence="2 3">
    <name type="scientific">Babjeviella inositovora NRRL Y-12698</name>
    <dbReference type="NCBI Taxonomy" id="984486"/>
    <lineage>
        <taxon>Eukaryota</taxon>
        <taxon>Fungi</taxon>
        <taxon>Dikarya</taxon>
        <taxon>Ascomycota</taxon>
        <taxon>Saccharomycotina</taxon>
        <taxon>Pichiomycetes</taxon>
        <taxon>Serinales incertae sedis</taxon>
        <taxon>Babjeviella</taxon>
    </lineage>
</organism>
<dbReference type="OrthoDB" id="1874341at2759"/>
<dbReference type="InterPro" id="IPR011990">
    <property type="entry name" value="TPR-like_helical_dom_sf"/>
</dbReference>
<gene>
    <name evidence="2" type="ORF">BABINDRAFT_160259</name>
</gene>
<evidence type="ECO:0000313" key="3">
    <source>
        <dbReference type="Proteomes" id="UP000094336"/>
    </source>
</evidence>
<reference evidence="3" key="1">
    <citation type="submission" date="2016-05" db="EMBL/GenBank/DDBJ databases">
        <title>Comparative genomics of biotechnologically important yeasts.</title>
        <authorList>
            <consortium name="DOE Joint Genome Institute"/>
            <person name="Riley R."/>
            <person name="Haridas S."/>
            <person name="Wolfe K.H."/>
            <person name="Lopes M.R."/>
            <person name="Hittinger C.T."/>
            <person name="Goker M."/>
            <person name="Salamov A."/>
            <person name="Wisecaver J."/>
            <person name="Long T.M."/>
            <person name="Aerts A.L."/>
            <person name="Barry K."/>
            <person name="Choi C."/>
            <person name="Clum A."/>
            <person name="Coughlan A.Y."/>
            <person name="Deshpande S."/>
            <person name="Douglass A.P."/>
            <person name="Hanson S.J."/>
            <person name="Klenk H.-P."/>
            <person name="Labutti K."/>
            <person name="Lapidus A."/>
            <person name="Lindquist E."/>
            <person name="Lipzen A."/>
            <person name="Meier-Kolthoff J.P."/>
            <person name="Ohm R.A."/>
            <person name="Otillar R.P."/>
            <person name="Pangilinan J."/>
            <person name="Peng Y."/>
            <person name="Rokas A."/>
            <person name="Rosa C.A."/>
            <person name="Scheuner C."/>
            <person name="Sibirny A.A."/>
            <person name="Slot J.C."/>
            <person name="Stielow J.B."/>
            <person name="Sun H."/>
            <person name="Kurtzman C.P."/>
            <person name="Blackwell M."/>
            <person name="Grigoriev I.V."/>
            <person name="Jeffries T.W."/>
        </authorList>
    </citation>
    <scope>NUCLEOTIDE SEQUENCE [LARGE SCALE GENOMIC DNA]</scope>
    <source>
        <strain evidence="3">NRRL Y-12698</strain>
    </source>
</reference>
<keyword evidence="3" id="KW-1185">Reference proteome</keyword>
<accession>A0A1E3QWP4</accession>
<dbReference type="GeneID" id="30145989"/>
<evidence type="ECO:0000256" key="1">
    <source>
        <dbReference type="ARBA" id="ARBA00006298"/>
    </source>
</evidence>
<dbReference type="SUPFAM" id="SSF48452">
    <property type="entry name" value="TPR-like"/>
    <property type="match status" value="1"/>
</dbReference>